<name>A0ABP5E508_9PSEU</name>
<evidence type="ECO:0000256" key="1">
    <source>
        <dbReference type="SAM" id="MobiDB-lite"/>
    </source>
</evidence>
<gene>
    <name evidence="2" type="ORF">GCM10009754_82930</name>
</gene>
<feature type="region of interest" description="Disordered" evidence="1">
    <location>
        <begin position="22"/>
        <end position="48"/>
    </location>
</feature>
<dbReference type="EMBL" id="BAAANN010000060">
    <property type="protein sequence ID" value="GAA1991617.1"/>
    <property type="molecule type" value="Genomic_DNA"/>
</dbReference>
<protein>
    <submittedName>
        <fullName evidence="2">Uncharacterized protein</fullName>
    </submittedName>
</protein>
<keyword evidence="3" id="KW-1185">Reference proteome</keyword>
<dbReference type="RefSeq" id="WP_344431379.1">
    <property type="nucleotide sequence ID" value="NZ_BAAANN010000060.1"/>
</dbReference>
<evidence type="ECO:0000313" key="2">
    <source>
        <dbReference type="EMBL" id="GAA1991617.1"/>
    </source>
</evidence>
<reference evidence="3" key="1">
    <citation type="journal article" date="2019" name="Int. J. Syst. Evol. Microbiol.">
        <title>The Global Catalogue of Microorganisms (GCM) 10K type strain sequencing project: providing services to taxonomists for standard genome sequencing and annotation.</title>
        <authorList>
            <consortium name="The Broad Institute Genomics Platform"/>
            <consortium name="The Broad Institute Genome Sequencing Center for Infectious Disease"/>
            <person name="Wu L."/>
            <person name="Ma J."/>
        </authorList>
    </citation>
    <scope>NUCLEOTIDE SEQUENCE [LARGE SCALE GENOMIC DNA]</scope>
    <source>
        <strain evidence="3">JCM 14545</strain>
    </source>
</reference>
<accession>A0ABP5E508</accession>
<dbReference type="Proteomes" id="UP001501116">
    <property type="component" value="Unassembled WGS sequence"/>
</dbReference>
<sequence>MDKLVRVLAQENVWSKWVAANSAPSANKDGCISRSKEGCISRPRPSNG</sequence>
<comment type="caution">
    <text evidence="2">The sequence shown here is derived from an EMBL/GenBank/DDBJ whole genome shotgun (WGS) entry which is preliminary data.</text>
</comment>
<organism evidence="2 3">
    <name type="scientific">Amycolatopsis minnesotensis</name>
    <dbReference type="NCBI Taxonomy" id="337894"/>
    <lineage>
        <taxon>Bacteria</taxon>
        <taxon>Bacillati</taxon>
        <taxon>Actinomycetota</taxon>
        <taxon>Actinomycetes</taxon>
        <taxon>Pseudonocardiales</taxon>
        <taxon>Pseudonocardiaceae</taxon>
        <taxon>Amycolatopsis</taxon>
    </lineage>
</organism>
<evidence type="ECO:0000313" key="3">
    <source>
        <dbReference type="Proteomes" id="UP001501116"/>
    </source>
</evidence>
<proteinExistence type="predicted"/>